<feature type="domain" description="HTH tetR-type" evidence="5">
    <location>
        <begin position="27"/>
        <end position="87"/>
    </location>
</feature>
<dbReference type="Pfam" id="PF00440">
    <property type="entry name" value="TetR_N"/>
    <property type="match status" value="1"/>
</dbReference>
<organism evidence="6 7">
    <name type="scientific">Pseudomonas brassicacearum</name>
    <dbReference type="NCBI Taxonomy" id="930166"/>
    <lineage>
        <taxon>Bacteria</taxon>
        <taxon>Pseudomonadati</taxon>
        <taxon>Pseudomonadota</taxon>
        <taxon>Gammaproteobacteria</taxon>
        <taxon>Pseudomonadales</taxon>
        <taxon>Pseudomonadaceae</taxon>
        <taxon>Pseudomonas</taxon>
    </lineage>
</organism>
<feature type="DNA-binding region" description="H-T-H motif" evidence="4">
    <location>
        <begin position="50"/>
        <end position="69"/>
    </location>
</feature>
<dbReference type="GO" id="GO:0003700">
    <property type="term" value="F:DNA-binding transcription factor activity"/>
    <property type="evidence" value="ECO:0007669"/>
    <property type="project" value="TreeGrafter"/>
</dbReference>
<evidence type="ECO:0000256" key="1">
    <source>
        <dbReference type="ARBA" id="ARBA00023015"/>
    </source>
</evidence>
<evidence type="ECO:0000256" key="3">
    <source>
        <dbReference type="ARBA" id="ARBA00023163"/>
    </source>
</evidence>
<comment type="caution">
    <text evidence="6">The sequence shown here is derived from an EMBL/GenBank/DDBJ whole genome shotgun (WGS) entry which is preliminary data.</text>
</comment>
<evidence type="ECO:0000313" key="6">
    <source>
        <dbReference type="EMBL" id="MDR6958323.1"/>
    </source>
</evidence>
<dbReference type="PANTHER" id="PTHR30055:SF234">
    <property type="entry name" value="HTH-TYPE TRANSCRIPTIONAL REGULATOR BETI"/>
    <property type="match status" value="1"/>
</dbReference>
<dbReference type="GO" id="GO:0000976">
    <property type="term" value="F:transcription cis-regulatory region binding"/>
    <property type="evidence" value="ECO:0007669"/>
    <property type="project" value="TreeGrafter"/>
</dbReference>
<gene>
    <name evidence="6" type="ORF">J2W43_002305</name>
</gene>
<dbReference type="Proteomes" id="UP001252613">
    <property type="component" value="Unassembled WGS sequence"/>
</dbReference>
<dbReference type="InterPro" id="IPR050109">
    <property type="entry name" value="HTH-type_TetR-like_transc_reg"/>
</dbReference>
<keyword evidence="1" id="KW-0805">Transcription regulation</keyword>
<accession>A0AAW8M9H5</accession>
<dbReference type="InterPro" id="IPR009057">
    <property type="entry name" value="Homeodomain-like_sf"/>
</dbReference>
<dbReference type="PANTHER" id="PTHR30055">
    <property type="entry name" value="HTH-TYPE TRANSCRIPTIONAL REGULATOR RUTR"/>
    <property type="match status" value="1"/>
</dbReference>
<sequence>MRETENAAGMLRRLENYVNTFDWDSLTRSKQVILDAFLRVATREGIASVSMRSLAAAAGVKPPTIYSHFPEGRDQIVAAAMRWHYNNFARSLRGALGNCRTPEQYWVALIGFHVRQQLQRPENDIWDALIATDRIAKVLPKGLRKEVDDWEDFCDYMYASIAQDIGARDCAVNARVVRKLIDSVGSWWRWDGSEGSLEAAVVYSVNLSRRVLNF</sequence>
<evidence type="ECO:0000313" key="7">
    <source>
        <dbReference type="Proteomes" id="UP001252613"/>
    </source>
</evidence>
<reference evidence="6" key="1">
    <citation type="submission" date="2023-07" db="EMBL/GenBank/DDBJ databases">
        <title>Sorghum-associated microbial communities from plants grown in Nebraska, USA.</title>
        <authorList>
            <person name="Schachtman D."/>
        </authorList>
    </citation>
    <scope>NUCLEOTIDE SEQUENCE</scope>
    <source>
        <strain evidence="6">3432</strain>
    </source>
</reference>
<dbReference type="PROSITE" id="PS50977">
    <property type="entry name" value="HTH_TETR_2"/>
    <property type="match status" value="1"/>
</dbReference>
<dbReference type="Gene3D" id="1.10.357.10">
    <property type="entry name" value="Tetracycline Repressor, domain 2"/>
    <property type="match status" value="1"/>
</dbReference>
<dbReference type="EMBL" id="JAVDVC010000004">
    <property type="protein sequence ID" value="MDR6958323.1"/>
    <property type="molecule type" value="Genomic_DNA"/>
</dbReference>
<dbReference type="RefSeq" id="WP_052719906.1">
    <property type="nucleotide sequence ID" value="NZ_CATKQO010000055.1"/>
</dbReference>
<dbReference type="AlphaFoldDB" id="A0AAW8M9H5"/>
<dbReference type="InterPro" id="IPR001647">
    <property type="entry name" value="HTH_TetR"/>
</dbReference>
<evidence type="ECO:0000256" key="4">
    <source>
        <dbReference type="PROSITE-ProRule" id="PRU00335"/>
    </source>
</evidence>
<name>A0AAW8M9H5_9PSED</name>
<keyword evidence="2 4" id="KW-0238">DNA-binding</keyword>
<evidence type="ECO:0000259" key="5">
    <source>
        <dbReference type="PROSITE" id="PS50977"/>
    </source>
</evidence>
<proteinExistence type="predicted"/>
<protein>
    <submittedName>
        <fullName evidence="6">AcrR family transcriptional regulator</fullName>
    </submittedName>
</protein>
<evidence type="ECO:0000256" key="2">
    <source>
        <dbReference type="ARBA" id="ARBA00023125"/>
    </source>
</evidence>
<dbReference type="SUPFAM" id="SSF46689">
    <property type="entry name" value="Homeodomain-like"/>
    <property type="match status" value="1"/>
</dbReference>
<keyword evidence="3" id="KW-0804">Transcription</keyword>